<sequence length="199" mass="22197">SEAPQNVTIEVVDAYNVRVSWKTPTKVDGTVVGYIVQWKANKVPKSNIYVLLVENLLLSNLSPKTLISVTVCTRIQRMSEAPQNVTIEALDPSVVRVSWRAPTTVYGTIVGYIAQWKANNVPRPELKMSKVDDLYISTLKPKTLISVTLCTRIQRSALDGDEYRACTGEVRTTTPGVEECEFLMLLLSKANLFLQSNLH</sequence>
<dbReference type="OrthoDB" id="5982258at2759"/>
<dbReference type="InterPro" id="IPR013783">
    <property type="entry name" value="Ig-like_fold"/>
</dbReference>
<feature type="domain" description="Fibronectin type-III" evidence="1">
    <location>
        <begin position="3"/>
        <end position="92"/>
    </location>
</feature>
<accession>A0A0R3VX70</accession>
<name>A0A0R3VX70_TAEAS</name>
<reference evidence="4" key="1">
    <citation type="submission" date="2017-02" db="UniProtKB">
        <authorList>
            <consortium name="WormBaseParasite"/>
        </authorList>
    </citation>
    <scope>IDENTIFICATION</scope>
</reference>
<proteinExistence type="predicted"/>
<dbReference type="SUPFAM" id="SSF49265">
    <property type="entry name" value="Fibronectin type III"/>
    <property type="match status" value="1"/>
</dbReference>
<gene>
    <name evidence="2" type="ORF">TASK_LOCUS2015</name>
</gene>
<dbReference type="InterPro" id="IPR003961">
    <property type="entry name" value="FN3_dom"/>
</dbReference>
<evidence type="ECO:0000313" key="3">
    <source>
        <dbReference type="Proteomes" id="UP000282613"/>
    </source>
</evidence>
<reference evidence="2 3" key="2">
    <citation type="submission" date="2018-11" db="EMBL/GenBank/DDBJ databases">
        <authorList>
            <consortium name="Pathogen Informatics"/>
        </authorList>
    </citation>
    <scope>NUCLEOTIDE SEQUENCE [LARGE SCALE GENOMIC DNA]</scope>
</reference>
<dbReference type="Pfam" id="PF00041">
    <property type="entry name" value="fn3"/>
    <property type="match status" value="2"/>
</dbReference>
<dbReference type="Gene3D" id="2.60.40.10">
    <property type="entry name" value="Immunoglobulins"/>
    <property type="match status" value="2"/>
</dbReference>
<protein>
    <submittedName>
        <fullName evidence="4">Fibronectin type-III domain-containing protein</fullName>
    </submittedName>
</protein>
<dbReference type="Proteomes" id="UP000282613">
    <property type="component" value="Unassembled WGS sequence"/>
</dbReference>
<dbReference type="AlphaFoldDB" id="A0A0R3VX70"/>
<dbReference type="WBParaSite" id="TASK_0000201401-mRNA-1">
    <property type="protein sequence ID" value="TASK_0000201401-mRNA-1"/>
    <property type="gene ID" value="TASK_0000201401"/>
</dbReference>
<dbReference type="EMBL" id="UYRS01000880">
    <property type="protein sequence ID" value="VDK24149.1"/>
    <property type="molecule type" value="Genomic_DNA"/>
</dbReference>
<dbReference type="CDD" id="cd00063">
    <property type="entry name" value="FN3"/>
    <property type="match status" value="2"/>
</dbReference>
<evidence type="ECO:0000313" key="2">
    <source>
        <dbReference type="EMBL" id="VDK24149.1"/>
    </source>
</evidence>
<dbReference type="InterPro" id="IPR036116">
    <property type="entry name" value="FN3_sf"/>
</dbReference>
<evidence type="ECO:0000259" key="1">
    <source>
        <dbReference type="PROSITE" id="PS50853"/>
    </source>
</evidence>
<dbReference type="PROSITE" id="PS50853">
    <property type="entry name" value="FN3"/>
    <property type="match status" value="1"/>
</dbReference>
<dbReference type="SMART" id="SM00060">
    <property type="entry name" value="FN3"/>
    <property type="match status" value="2"/>
</dbReference>
<organism evidence="4">
    <name type="scientific">Taenia asiatica</name>
    <name type="common">Asian tapeworm</name>
    <dbReference type="NCBI Taxonomy" id="60517"/>
    <lineage>
        <taxon>Eukaryota</taxon>
        <taxon>Metazoa</taxon>
        <taxon>Spiralia</taxon>
        <taxon>Lophotrochozoa</taxon>
        <taxon>Platyhelminthes</taxon>
        <taxon>Cestoda</taxon>
        <taxon>Eucestoda</taxon>
        <taxon>Cyclophyllidea</taxon>
        <taxon>Taeniidae</taxon>
        <taxon>Taenia</taxon>
    </lineage>
</organism>
<evidence type="ECO:0000313" key="4">
    <source>
        <dbReference type="WBParaSite" id="TASK_0000201401-mRNA-1"/>
    </source>
</evidence>
<keyword evidence="3" id="KW-1185">Reference proteome</keyword>